<dbReference type="Proteomes" id="UP000250028">
    <property type="component" value="Unassembled WGS sequence"/>
</dbReference>
<comment type="similarity">
    <text evidence="1">Belongs to the ATP-dependent AMP-binding enzyme family.</text>
</comment>
<dbReference type="Gene3D" id="3.40.50.12780">
    <property type="entry name" value="N-terminal domain of ligase-like"/>
    <property type="match status" value="1"/>
</dbReference>
<dbReference type="InterPro" id="IPR020845">
    <property type="entry name" value="AMP-binding_CS"/>
</dbReference>
<sequence length="524" mass="57236">MNIGDLITRAATTHGDHPAFVTDESVRSYAESLRRVDALGRGLIARGVGCGDRVALYARNCPEYLEAMFAVWKIGAVIVPLNAAFTSAELAWHLRDSAAAALVTDAGSARAVGDARDGCAELRRVIWLDPDRLDQAVPRAEDTSVPELVRSHRSALELRSVDRSPDDLAWLGYTSGTTGQPKGAMLSHRALQFQAISALADVERLEQGDVGMHAAPLSHGSGYNALVFTMKACTQVFHRPAGFDPVLFLDQVERHRVAAVFLVPTQIKLLLEVPGLDLRDLSSLRWIMYGGAPMYRRDQVRALQTFGPVLVQIFGQTESPMSGTVLPADEHTTLVADGREVSVGRARHGIELRVVDEHGTELPAGQAGEICLRGDTLMTGYWRRPDATAETIVDGWLHTGDIGRLDEHGYLHLLDRAKDLIISGGLNVYPIEVEDVLLRHPDVVEACVIGVPDDKWGEAVRAVVVSATGRVGERDLIEFVGDHLAGFKKPKAIDFVDSLPRTSYGKIAKRAVREKYWSGLDRTI</sequence>
<proteinExistence type="inferred from homology"/>
<evidence type="ECO:0000256" key="2">
    <source>
        <dbReference type="ARBA" id="ARBA00022598"/>
    </source>
</evidence>
<dbReference type="PANTHER" id="PTHR43767:SF7">
    <property type="entry name" value="MEDIUM_LONG-CHAIN-FATTY-ACID--COA LIGASE FADD8"/>
    <property type="match status" value="1"/>
</dbReference>
<dbReference type="RefSeq" id="WP_109684737.1">
    <property type="nucleotide sequence ID" value="NZ_QGDN01000001.1"/>
</dbReference>
<dbReference type="EMBL" id="UESZ01000001">
    <property type="protein sequence ID" value="SSA34131.1"/>
    <property type="molecule type" value="Genomic_DNA"/>
</dbReference>
<dbReference type="InterPro" id="IPR045851">
    <property type="entry name" value="AMP-bd_C_sf"/>
</dbReference>
<protein>
    <submittedName>
        <fullName evidence="5">Acyl-CoA synthetase (AMP-forming)/AMP-acid ligase II</fullName>
    </submittedName>
</protein>
<dbReference type="GO" id="GO:0016877">
    <property type="term" value="F:ligase activity, forming carbon-sulfur bonds"/>
    <property type="evidence" value="ECO:0007669"/>
    <property type="project" value="UniProtKB-ARBA"/>
</dbReference>
<organism evidence="5 6">
    <name type="scientific">Branchiibius hedensis</name>
    <dbReference type="NCBI Taxonomy" id="672460"/>
    <lineage>
        <taxon>Bacteria</taxon>
        <taxon>Bacillati</taxon>
        <taxon>Actinomycetota</taxon>
        <taxon>Actinomycetes</taxon>
        <taxon>Micrococcales</taxon>
        <taxon>Dermacoccaceae</taxon>
        <taxon>Branchiibius</taxon>
    </lineage>
</organism>
<dbReference type="InterPro" id="IPR050237">
    <property type="entry name" value="ATP-dep_AMP-bd_enzyme"/>
</dbReference>
<feature type="domain" description="AMP-dependent synthetase/ligase" evidence="3">
    <location>
        <begin position="8"/>
        <end position="382"/>
    </location>
</feature>
<dbReference type="Pfam" id="PF13193">
    <property type="entry name" value="AMP-binding_C"/>
    <property type="match status" value="1"/>
</dbReference>
<reference evidence="6" key="1">
    <citation type="submission" date="2016-10" db="EMBL/GenBank/DDBJ databases">
        <authorList>
            <person name="Varghese N."/>
            <person name="Submissions S."/>
        </authorList>
    </citation>
    <scope>NUCLEOTIDE SEQUENCE [LARGE SCALE GENOMIC DNA]</scope>
    <source>
        <strain evidence="6">DSM 22951</strain>
    </source>
</reference>
<dbReference type="InterPro" id="IPR042099">
    <property type="entry name" value="ANL_N_sf"/>
</dbReference>
<dbReference type="FunFam" id="3.30.300.30:FF:000008">
    <property type="entry name" value="2,3-dihydroxybenzoate-AMP ligase"/>
    <property type="match status" value="1"/>
</dbReference>
<evidence type="ECO:0000259" key="4">
    <source>
        <dbReference type="Pfam" id="PF13193"/>
    </source>
</evidence>
<dbReference type="InterPro" id="IPR000873">
    <property type="entry name" value="AMP-dep_synth/lig_dom"/>
</dbReference>
<dbReference type="PANTHER" id="PTHR43767">
    <property type="entry name" value="LONG-CHAIN-FATTY-ACID--COA LIGASE"/>
    <property type="match status" value="1"/>
</dbReference>
<dbReference type="OrthoDB" id="9803968at2"/>
<evidence type="ECO:0000313" key="6">
    <source>
        <dbReference type="Proteomes" id="UP000250028"/>
    </source>
</evidence>
<keyword evidence="6" id="KW-1185">Reference proteome</keyword>
<dbReference type="SUPFAM" id="SSF56801">
    <property type="entry name" value="Acetyl-CoA synthetase-like"/>
    <property type="match status" value="1"/>
</dbReference>
<evidence type="ECO:0000313" key="5">
    <source>
        <dbReference type="EMBL" id="SSA34131.1"/>
    </source>
</evidence>
<dbReference type="InterPro" id="IPR025110">
    <property type="entry name" value="AMP-bd_C"/>
</dbReference>
<dbReference type="PROSITE" id="PS00455">
    <property type="entry name" value="AMP_BINDING"/>
    <property type="match status" value="1"/>
</dbReference>
<feature type="domain" description="AMP-binding enzyme C-terminal" evidence="4">
    <location>
        <begin position="432"/>
        <end position="506"/>
    </location>
</feature>
<name>A0A2Y8ZP40_9MICO</name>
<dbReference type="AlphaFoldDB" id="A0A2Y8ZP40"/>
<dbReference type="Gene3D" id="3.30.300.30">
    <property type="match status" value="1"/>
</dbReference>
<dbReference type="CDD" id="cd17631">
    <property type="entry name" value="FACL_FadD13-like"/>
    <property type="match status" value="1"/>
</dbReference>
<dbReference type="Pfam" id="PF00501">
    <property type="entry name" value="AMP-binding"/>
    <property type="match status" value="1"/>
</dbReference>
<evidence type="ECO:0000256" key="1">
    <source>
        <dbReference type="ARBA" id="ARBA00006432"/>
    </source>
</evidence>
<accession>A0A2Y8ZP40</accession>
<keyword evidence="2 5" id="KW-0436">Ligase</keyword>
<evidence type="ECO:0000259" key="3">
    <source>
        <dbReference type="Pfam" id="PF00501"/>
    </source>
</evidence>
<gene>
    <name evidence="5" type="ORF">SAMN04489750_1434</name>
</gene>